<dbReference type="SMART" id="SM00855">
    <property type="entry name" value="PGAM"/>
    <property type="match status" value="1"/>
</dbReference>
<dbReference type="AlphaFoldDB" id="A0A0U3G006"/>
<sequence length="153" mass="17057">MVIIMLMRHGKAEPKSESKPDEERGLTEEGRREIKAVAKCLTRPSIIYTSPLKRAMETASIIAEFFKNVRVEKADFLAPGKLNLGVLLESVHPGALYISHNPQLEEVLGELKINVEMKPASVAILDLMKRKLIALLNPSFCIECERALTDSSE</sequence>
<reference evidence="3 4" key="1">
    <citation type="submission" date="2013-11" db="EMBL/GenBank/DDBJ databases">
        <title>Comparative genomics of Ignicoccus.</title>
        <authorList>
            <person name="Podar M."/>
        </authorList>
    </citation>
    <scope>NUCLEOTIDE SEQUENCE [LARGE SCALE GENOMIC DNA]</scope>
    <source>
        <strain evidence="3 4">DSM 13165</strain>
    </source>
</reference>
<dbReference type="RefSeq" id="WP_075049676.1">
    <property type="nucleotide sequence ID" value="NZ_CP006867.1"/>
</dbReference>
<dbReference type="SUPFAM" id="SSF53254">
    <property type="entry name" value="Phosphoglycerate mutase-like"/>
    <property type="match status" value="1"/>
</dbReference>
<dbReference type="EMBL" id="CP006867">
    <property type="protein sequence ID" value="ALU11660.1"/>
    <property type="molecule type" value="Genomic_DNA"/>
</dbReference>
<dbReference type="CDD" id="cd07067">
    <property type="entry name" value="HP_PGM_like"/>
    <property type="match status" value="1"/>
</dbReference>
<dbReference type="Pfam" id="PF00300">
    <property type="entry name" value="His_Phos_1"/>
    <property type="match status" value="1"/>
</dbReference>
<organism evidence="3 4">
    <name type="scientific">Ignicoccus islandicus DSM 13165</name>
    <dbReference type="NCBI Taxonomy" id="940295"/>
    <lineage>
        <taxon>Archaea</taxon>
        <taxon>Thermoproteota</taxon>
        <taxon>Thermoprotei</taxon>
        <taxon>Desulfurococcales</taxon>
        <taxon>Desulfurococcaceae</taxon>
        <taxon>Ignicoccus</taxon>
    </lineage>
</organism>
<proteinExistence type="predicted"/>
<dbReference type="GeneID" id="30680090"/>
<dbReference type="OrthoDB" id="304253at2157"/>
<dbReference type="STRING" id="940295.EYM_03485"/>
<protein>
    <submittedName>
        <fullName evidence="3">Phosphohistidine phosphatase</fullName>
    </submittedName>
</protein>
<feature type="compositionally biased region" description="Basic and acidic residues" evidence="2">
    <location>
        <begin position="10"/>
        <end position="29"/>
    </location>
</feature>
<evidence type="ECO:0000256" key="2">
    <source>
        <dbReference type="SAM" id="MobiDB-lite"/>
    </source>
</evidence>
<keyword evidence="4" id="KW-1185">Reference proteome</keyword>
<name>A0A0U3G006_9CREN</name>
<dbReference type="InterPro" id="IPR029033">
    <property type="entry name" value="His_PPase_superfam"/>
</dbReference>
<dbReference type="PANTHER" id="PTHR20935">
    <property type="entry name" value="PHOSPHOGLYCERATE MUTASE-RELATED"/>
    <property type="match status" value="1"/>
</dbReference>
<dbReference type="InterPro" id="IPR051021">
    <property type="entry name" value="Mito_Ser/Thr_phosphatase"/>
</dbReference>
<dbReference type="InterPro" id="IPR013078">
    <property type="entry name" value="His_Pase_superF_clade-1"/>
</dbReference>
<dbReference type="PANTHER" id="PTHR20935:SF0">
    <property type="entry name" value="SERINE_THREONINE-PROTEIN PHOSPHATASE PGAM5, MITOCHONDRIAL"/>
    <property type="match status" value="1"/>
</dbReference>
<dbReference type="Proteomes" id="UP000060778">
    <property type="component" value="Chromosome"/>
</dbReference>
<evidence type="ECO:0000313" key="4">
    <source>
        <dbReference type="Proteomes" id="UP000060778"/>
    </source>
</evidence>
<evidence type="ECO:0000256" key="1">
    <source>
        <dbReference type="ARBA" id="ARBA00022801"/>
    </source>
</evidence>
<accession>A0A0U3G006</accession>
<dbReference type="KEGG" id="iis:EYM_03485"/>
<evidence type="ECO:0000313" key="3">
    <source>
        <dbReference type="EMBL" id="ALU11660.1"/>
    </source>
</evidence>
<gene>
    <name evidence="3" type="ORF">EYM_03485</name>
</gene>
<feature type="region of interest" description="Disordered" evidence="2">
    <location>
        <begin position="9"/>
        <end position="29"/>
    </location>
</feature>
<dbReference type="Gene3D" id="3.40.50.1240">
    <property type="entry name" value="Phosphoglycerate mutase-like"/>
    <property type="match status" value="1"/>
</dbReference>
<keyword evidence="1" id="KW-0378">Hydrolase</keyword>
<dbReference type="GO" id="GO:0016787">
    <property type="term" value="F:hydrolase activity"/>
    <property type="evidence" value="ECO:0007669"/>
    <property type="project" value="UniProtKB-KW"/>
</dbReference>